<dbReference type="InterPro" id="IPR008920">
    <property type="entry name" value="TF_FadR/GntR_C"/>
</dbReference>
<comment type="caution">
    <text evidence="5">The sequence shown here is derived from an EMBL/GenBank/DDBJ whole genome shotgun (WGS) entry which is preliminary data.</text>
</comment>
<dbReference type="OrthoDB" id="9028214at2"/>
<keyword evidence="2" id="KW-0238">DNA-binding</keyword>
<sequence length="241" mass="26509">MEPVHKKKLYQEVLDRLIAAISTSEFPPGSQLPSERELMSMIGVGRPSIREAMLSLQQMGLIKISHGERARVINPTAEVLVDQISAAMIMLLATSPRGLEELKEARLWLETALVRMATRNATARDLDRLAASIRELKEARGDHARFVAADMAFHGLIADMSGNSMVAAVTKGMLDWLSRFKRDLVSVRGAERLTIEEHEKIHKAIAAGDAATASAMMADHITRANDLYKVLGEPMKVEADA</sequence>
<dbReference type="InterPro" id="IPR036388">
    <property type="entry name" value="WH-like_DNA-bd_sf"/>
</dbReference>
<evidence type="ECO:0000256" key="3">
    <source>
        <dbReference type="ARBA" id="ARBA00023163"/>
    </source>
</evidence>
<keyword evidence="1" id="KW-0805">Transcription regulation</keyword>
<dbReference type="InterPro" id="IPR036390">
    <property type="entry name" value="WH_DNA-bd_sf"/>
</dbReference>
<dbReference type="GO" id="GO:0003700">
    <property type="term" value="F:DNA-binding transcription factor activity"/>
    <property type="evidence" value="ECO:0007669"/>
    <property type="project" value="InterPro"/>
</dbReference>
<dbReference type="SUPFAM" id="SSF46785">
    <property type="entry name" value="Winged helix' DNA-binding domain"/>
    <property type="match status" value="1"/>
</dbReference>
<keyword evidence="6" id="KW-1185">Reference proteome</keyword>
<evidence type="ECO:0000313" key="5">
    <source>
        <dbReference type="EMBL" id="PSJ63236.1"/>
    </source>
</evidence>
<dbReference type="SMART" id="SM00345">
    <property type="entry name" value="HTH_GNTR"/>
    <property type="match status" value="1"/>
</dbReference>
<dbReference type="SMART" id="SM00895">
    <property type="entry name" value="FCD"/>
    <property type="match status" value="1"/>
</dbReference>
<evidence type="ECO:0000256" key="2">
    <source>
        <dbReference type="ARBA" id="ARBA00023125"/>
    </source>
</evidence>
<dbReference type="CDD" id="cd07377">
    <property type="entry name" value="WHTH_GntR"/>
    <property type="match status" value="1"/>
</dbReference>
<proteinExistence type="predicted"/>
<feature type="domain" description="HTH gntR-type" evidence="4">
    <location>
        <begin position="7"/>
        <end position="76"/>
    </location>
</feature>
<dbReference type="PANTHER" id="PTHR43537">
    <property type="entry name" value="TRANSCRIPTIONAL REGULATOR, GNTR FAMILY"/>
    <property type="match status" value="1"/>
</dbReference>
<dbReference type="AlphaFoldDB" id="A0A2P7SL48"/>
<dbReference type="InterPro" id="IPR011711">
    <property type="entry name" value="GntR_C"/>
</dbReference>
<evidence type="ECO:0000259" key="4">
    <source>
        <dbReference type="PROSITE" id="PS50949"/>
    </source>
</evidence>
<dbReference type="PANTHER" id="PTHR43537:SF53">
    <property type="entry name" value="HTH-TYPE TRANSCRIPTIONAL REPRESSOR NANR"/>
    <property type="match status" value="1"/>
</dbReference>
<dbReference type="GO" id="GO:0003677">
    <property type="term" value="F:DNA binding"/>
    <property type="evidence" value="ECO:0007669"/>
    <property type="project" value="UniProtKB-KW"/>
</dbReference>
<accession>A0A2P7SL48</accession>
<reference evidence="5 6" key="1">
    <citation type="submission" date="2018-03" db="EMBL/GenBank/DDBJ databases">
        <title>The draft genome of Mesorhizobium sp. 6GN-30.</title>
        <authorList>
            <person name="Liu L."/>
            <person name="Li L."/>
            <person name="Wang T."/>
            <person name="Zhang X."/>
            <person name="Liang L."/>
        </authorList>
    </citation>
    <scope>NUCLEOTIDE SEQUENCE [LARGE SCALE GENOMIC DNA]</scope>
    <source>
        <strain evidence="5 6">6GN30</strain>
    </source>
</reference>
<dbReference type="PROSITE" id="PS50949">
    <property type="entry name" value="HTH_GNTR"/>
    <property type="match status" value="1"/>
</dbReference>
<keyword evidence="3" id="KW-0804">Transcription</keyword>
<dbReference type="NCBIfam" id="NF003011">
    <property type="entry name" value="PRK03837.1"/>
    <property type="match status" value="1"/>
</dbReference>
<evidence type="ECO:0000313" key="6">
    <source>
        <dbReference type="Proteomes" id="UP000241229"/>
    </source>
</evidence>
<dbReference type="Pfam" id="PF00392">
    <property type="entry name" value="GntR"/>
    <property type="match status" value="1"/>
</dbReference>
<evidence type="ECO:0000256" key="1">
    <source>
        <dbReference type="ARBA" id="ARBA00023015"/>
    </source>
</evidence>
<protein>
    <submittedName>
        <fullName evidence="5">GntR family transcriptional regulator</fullName>
    </submittedName>
</protein>
<dbReference type="Proteomes" id="UP000241229">
    <property type="component" value="Unassembled WGS sequence"/>
</dbReference>
<dbReference type="RefSeq" id="WP_106771299.1">
    <property type="nucleotide sequence ID" value="NZ_PXYK01000005.1"/>
</dbReference>
<dbReference type="PRINTS" id="PR00035">
    <property type="entry name" value="HTHGNTR"/>
</dbReference>
<gene>
    <name evidence="5" type="ORF">C7I84_06225</name>
</gene>
<dbReference type="Gene3D" id="1.20.120.530">
    <property type="entry name" value="GntR ligand-binding domain-like"/>
    <property type="match status" value="1"/>
</dbReference>
<dbReference type="Gene3D" id="1.10.10.10">
    <property type="entry name" value="Winged helix-like DNA-binding domain superfamily/Winged helix DNA-binding domain"/>
    <property type="match status" value="1"/>
</dbReference>
<organism evidence="5 6">
    <name type="scientific">Kumtagia ephedrae</name>
    <dbReference type="NCBI Taxonomy" id="2116701"/>
    <lineage>
        <taxon>Bacteria</taxon>
        <taxon>Pseudomonadati</taxon>
        <taxon>Pseudomonadota</taxon>
        <taxon>Alphaproteobacteria</taxon>
        <taxon>Hyphomicrobiales</taxon>
        <taxon>Phyllobacteriaceae</taxon>
        <taxon>Kumtagia</taxon>
    </lineage>
</organism>
<dbReference type="InterPro" id="IPR000524">
    <property type="entry name" value="Tscrpt_reg_HTH_GntR"/>
</dbReference>
<dbReference type="EMBL" id="PXYK01000005">
    <property type="protein sequence ID" value="PSJ63236.1"/>
    <property type="molecule type" value="Genomic_DNA"/>
</dbReference>
<dbReference type="SUPFAM" id="SSF48008">
    <property type="entry name" value="GntR ligand-binding domain-like"/>
    <property type="match status" value="1"/>
</dbReference>
<name>A0A2P7SL48_9HYPH</name>
<dbReference type="Pfam" id="PF07729">
    <property type="entry name" value="FCD"/>
    <property type="match status" value="1"/>
</dbReference>